<accession>A0ABD2N554</accession>
<evidence type="ECO:0000313" key="3">
    <source>
        <dbReference type="EMBL" id="KAL3273431.1"/>
    </source>
</evidence>
<dbReference type="Gene3D" id="3.60.10.10">
    <property type="entry name" value="Endonuclease/exonuclease/phosphatase"/>
    <property type="match status" value="1"/>
</dbReference>
<protein>
    <recommendedName>
        <fullName evidence="2">Endonuclease/exonuclease/phosphatase domain-containing protein</fullName>
    </recommendedName>
</protein>
<evidence type="ECO:0000313" key="4">
    <source>
        <dbReference type="Proteomes" id="UP001516400"/>
    </source>
</evidence>
<sequence length="300" mass="34372">MQKAWSCHQTAIRKPYLKISSNQRQPILKTQRITKQHFSIVKDRTSNTTPTGQDTNDDTFAKPETSKKPKHNTQVNLIILKDQLFPTKETIENRKCILSFDQLVRFFEDTYKSSDTLSVARKFTDDVESVISMLTSIYPYIQDKIIKSRCTRVRSLNKQLKAKLDSDNYSSDADINNITPTLNIFALYRSPGSSLLQVEWDAVVNYDAHSPNGLFIGDFNADNVVWNCSHNDNNGVRLLQAVDNCDLFLHNSNTYLRIDFYRNKKSNLDLIFSSSSISDKITTSVLDETWGSNHFPILIN</sequence>
<gene>
    <name evidence="3" type="ORF">HHI36_014875</name>
</gene>
<dbReference type="AlphaFoldDB" id="A0ABD2N554"/>
<feature type="domain" description="Endonuclease/exonuclease/phosphatase" evidence="2">
    <location>
        <begin position="183"/>
        <end position="297"/>
    </location>
</feature>
<name>A0ABD2N554_9CUCU</name>
<feature type="non-terminal residue" evidence="3">
    <location>
        <position position="300"/>
    </location>
</feature>
<feature type="region of interest" description="Disordered" evidence="1">
    <location>
        <begin position="41"/>
        <end position="69"/>
    </location>
</feature>
<dbReference type="InterPro" id="IPR036691">
    <property type="entry name" value="Endo/exonu/phosph_ase_sf"/>
</dbReference>
<comment type="caution">
    <text evidence="3">The sequence shown here is derived from an EMBL/GenBank/DDBJ whole genome shotgun (WGS) entry which is preliminary data.</text>
</comment>
<dbReference type="EMBL" id="JABFTP020000062">
    <property type="protein sequence ID" value="KAL3273431.1"/>
    <property type="molecule type" value="Genomic_DNA"/>
</dbReference>
<organism evidence="3 4">
    <name type="scientific">Cryptolaemus montrouzieri</name>
    <dbReference type="NCBI Taxonomy" id="559131"/>
    <lineage>
        <taxon>Eukaryota</taxon>
        <taxon>Metazoa</taxon>
        <taxon>Ecdysozoa</taxon>
        <taxon>Arthropoda</taxon>
        <taxon>Hexapoda</taxon>
        <taxon>Insecta</taxon>
        <taxon>Pterygota</taxon>
        <taxon>Neoptera</taxon>
        <taxon>Endopterygota</taxon>
        <taxon>Coleoptera</taxon>
        <taxon>Polyphaga</taxon>
        <taxon>Cucujiformia</taxon>
        <taxon>Coccinelloidea</taxon>
        <taxon>Coccinellidae</taxon>
        <taxon>Scymninae</taxon>
        <taxon>Scymnini</taxon>
        <taxon>Cryptolaemus</taxon>
    </lineage>
</organism>
<dbReference type="Pfam" id="PF14529">
    <property type="entry name" value="Exo_endo_phos_2"/>
    <property type="match status" value="1"/>
</dbReference>
<proteinExistence type="predicted"/>
<dbReference type="SUPFAM" id="SSF56219">
    <property type="entry name" value="DNase I-like"/>
    <property type="match status" value="1"/>
</dbReference>
<keyword evidence="4" id="KW-1185">Reference proteome</keyword>
<dbReference type="InterPro" id="IPR005135">
    <property type="entry name" value="Endo/exonuclease/phosphatase"/>
</dbReference>
<evidence type="ECO:0000259" key="2">
    <source>
        <dbReference type="Pfam" id="PF14529"/>
    </source>
</evidence>
<dbReference type="Proteomes" id="UP001516400">
    <property type="component" value="Unassembled WGS sequence"/>
</dbReference>
<evidence type="ECO:0000256" key="1">
    <source>
        <dbReference type="SAM" id="MobiDB-lite"/>
    </source>
</evidence>
<reference evidence="3 4" key="1">
    <citation type="journal article" date="2021" name="BMC Biol.">
        <title>Horizontally acquired antibacterial genes associated with adaptive radiation of ladybird beetles.</title>
        <authorList>
            <person name="Li H.S."/>
            <person name="Tang X.F."/>
            <person name="Huang Y.H."/>
            <person name="Xu Z.Y."/>
            <person name="Chen M.L."/>
            <person name="Du X.Y."/>
            <person name="Qiu B.Y."/>
            <person name="Chen P.T."/>
            <person name="Zhang W."/>
            <person name="Slipinski A."/>
            <person name="Escalona H.E."/>
            <person name="Waterhouse R.M."/>
            <person name="Zwick A."/>
            <person name="Pang H."/>
        </authorList>
    </citation>
    <scope>NUCLEOTIDE SEQUENCE [LARGE SCALE GENOMIC DNA]</scope>
    <source>
        <strain evidence="3">SYSU2018</strain>
    </source>
</reference>